<dbReference type="GO" id="GO:0009083">
    <property type="term" value="P:branched-chain amino acid catabolic process"/>
    <property type="evidence" value="ECO:0007669"/>
    <property type="project" value="TreeGrafter"/>
</dbReference>
<dbReference type="AlphaFoldDB" id="A0A328VFI1"/>
<dbReference type="GO" id="GO:0003863">
    <property type="term" value="F:branched-chain 2-oxo acid dehydrogenase activity"/>
    <property type="evidence" value="ECO:0007669"/>
    <property type="project" value="UniProtKB-EC"/>
</dbReference>
<keyword evidence="8" id="KW-1185">Reference proteome</keyword>
<keyword evidence="2 4" id="KW-0560">Oxidoreductase</keyword>
<keyword evidence="3 4" id="KW-0786">Thiamine pyrophosphate</keyword>
<evidence type="ECO:0000256" key="3">
    <source>
        <dbReference type="ARBA" id="ARBA00023052"/>
    </source>
</evidence>
<dbReference type="Gene3D" id="3.40.50.970">
    <property type="match status" value="1"/>
</dbReference>
<dbReference type="InterPro" id="IPR029061">
    <property type="entry name" value="THDP-binding"/>
</dbReference>
<gene>
    <name evidence="7" type="ORF">A4R35_04640</name>
</gene>
<comment type="caution">
    <text evidence="7">The sequence shown here is derived from an EMBL/GenBank/DDBJ whole genome shotgun (WGS) entry which is preliminary data.</text>
</comment>
<feature type="region of interest" description="Disordered" evidence="5">
    <location>
        <begin position="293"/>
        <end position="320"/>
    </location>
</feature>
<evidence type="ECO:0000256" key="5">
    <source>
        <dbReference type="SAM" id="MobiDB-lite"/>
    </source>
</evidence>
<organism evidence="7 8">
    <name type="scientific">Thermogemmatispora tikiterensis</name>
    <dbReference type="NCBI Taxonomy" id="1825093"/>
    <lineage>
        <taxon>Bacteria</taxon>
        <taxon>Bacillati</taxon>
        <taxon>Chloroflexota</taxon>
        <taxon>Ktedonobacteria</taxon>
        <taxon>Thermogemmatisporales</taxon>
        <taxon>Thermogemmatisporaceae</taxon>
        <taxon>Thermogemmatispora</taxon>
    </lineage>
</organism>
<dbReference type="OrthoDB" id="9766715at2"/>
<comment type="catalytic activity">
    <reaction evidence="4">
        <text>N(6)-[(R)-lipoyl]-L-lysyl-[protein] + 3-methyl-2-oxobutanoate + H(+) = N(6)-[(R)-S(8)-2-methylpropanoyldihydrolipoyl]-L-lysyl-[protein] + CO2</text>
        <dbReference type="Rhea" id="RHEA:13457"/>
        <dbReference type="Rhea" id="RHEA-COMP:10474"/>
        <dbReference type="Rhea" id="RHEA-COMP:10497"/>
        <dbReference type="ChEBI" id="CHEBI:11851"/>
        <dbReference type="ChEBI" id="CHEBI:15378"/>
        <dbReference type="ChEBI" id="CHEBI:16526"/>
        <dbReference type="ChEBI" id="CHEBI:83099"/>
        <dbReference type="ChEBI" id="CHEBI:83142"/>
        <dbReference type="EC" id="1.2.4.4"/>
    </reaction>
</comment>
<evidence type="ECO:0000256" key="4">
    <source>
        <dbReference type="RuleBase" id="RU365014"/>
    </source>
</evidence>
<evidence type="ECO:0000256" key="1">
    <source>
        <dbReference type="ARBA" id="ARBA00001964"/>
    </source>
</evidence>
<accession>A0A328VFI1</accession>
<dbReference type="PANTHER" id="PTHR43380">
    <property type="entry name" value="2-OXOISOVALERATE DEHYDROGENASE SUBUNIT ALPHA, MITOCHONDRIAL"/>
    <property type="match status" value="1"/>
</dbReference>
<sequence>MELATTQPSLSTTQLRDLYQRMLLTRLVDGYCWQLHQSGRIGFVASCRGHEAAQVGSAACIRPSFDFTLPYYRDLGVVLTLGMTPYEIFRTYLQGWPGSLANADQRLHRPIQHWGYHKHNMISGPVPVATQILHAAGIAFACKLRKSSAVAIAYCGDGATAEPDFLEGLTFAAQQRLPVLFICEQDCSLDAQVFRLSPARLPSGLTYRCVDGSDIREVYAFTSEALQLARAGQGPILLEMLVTRGSPEQDEAECDPLSHCRRLLESRGAWDEAWYTQLASRLRAEIEQALEDALRDSHLSEPAEIQPANPAPQHRAREGG</sequence>
<dbReference type="SUPFAM" id="SSF52518">
    <property type="entry name" value="Thiamin diphosphate-binding fold (THDP-binding)"/>
    <property type="match status" value="1"/>
</dbReference>
<dbReference type="PANTHER" id="PTHR43380:SF1">
    <property type="entry name" value="2-OXOISOVALERATE DEHYDROGENASE SUBUNIT ALPHA, MITOCHONDRIAL"/>
    <property type="match status" value="1"/>
</dbReference>
<dbReference type="EC" id="1.2.4.4" evidence="4"/>
<name>A0A328VFI1_9CHLR</name>
<evidence type="ECO:0000313" key="7">
    <source>
        <dbReference type="EMBL" id="RAQ94812.1"/>
    </source>
</evidence>
<comment type="cofactor">
    <cofactor evidence="1 4">
        <name>thiamine diphosphate</name>
        <dbReference type="ChEBI" id="CHEBI:58937"/>
    </cofactor>
</comment>
<dbReference type="CDD" id="cd02000">
    <property type="entry name" value="TPP_E1_PDC_ADC_BCADC"/>
    <property type="match status" value="1"/>
</dbReference>
<evidence type="ECO:0000313" key="8">
    <source>
        <dbReference type="Proteomes" id="UP000248706"/>
    </source>
</evidence>
<dbReference type="InterPro" id="IPR050771">
    <property type="entry name" value="Alpha-ketoacid_DH_E1_comp"/>
</dbReference>
<dbReference type="Proteomes" id="UP000248706">
    <property type="component" value="Unassembled WGS sequence"/>
</dbReference>
<dbReference type="InterPro" id="IPR001017">
    <property type="entry name" value="DH_E1"/>
</dbReference>
<feature type="domain" description="Dehydrogenase E1 component" evidence="6">
    <location>
        <begin position="20"/>
        <end position="296"/>
    </location>
</feature>
<evidence type="ECO:0000256" key="2">
    <source>
        <dbReference type="ARBA" id="ARBA00023002"/>
    </source>
</evidence>
<evidence type="ECO:0000259" key="6">
    <source>
        <dbReference type="Pfam" id="PF00676"/>
    </source>
</evidence>
<reference evidence="7 8" key="1">
    <citation type="submission" date="2016-08" db="EMBL/GenBank/DDBJ databases">
        <title>Analysis of Carbohydrate Active Enzymes in Thermogemmatispora T81 Reveals Carbohydrate Degradation Ability.</title>
        <authorList>
            <person name="Tomazini A."/>
            <person name="Lal S."/>
            <person name="Stott M."/>
            <person name="Henrissat B."/>
            <person name="Polikarpov I."/>
            <person name="Sparling R."/>
            <person name="Levin D.B."/>
        </authorList>
    </citation>
    <scope>NUCLEOTIDE SEQUENCE [LARGE SCALE GENOMIC DNA]</scope>
    <source>
        <strain evidence="7 8">T81</strain>
    </source>
</reference>
<dbReference type="Pfam" id="PF00676">
    <property type="entry name" value="E1_dh"/>
    <property type="match status" value="1"/>
</dbReference>
<comment type="function">
    <text evidence="4">The branched-chain alpha-keto dehydrogenase complex catalyzes the overall conversion of alpha-keto acids to acyl-CoA and CO(2). It contains multiple copies of three enzymatic components: branched-chain alpha-keto acid decarboxylase (E1), lipoamide acyltransferase (E2) and lipoamide dehydrogenase (E3).</text>
</comment>
<comment type="similarity">
    <text evidence="4">Belongs to the BCKDHA family.</text>
</comment>
<dbReference type="RefSeq" id="WP_112427018.1">
    <property type="nucleotide sequence ID" value="NZ_MCIF01000002.1"/>
</dbReference>
<proteinExistence type="inferred from homology"/>
<dbReference type="EMBL" id="MCIF01000002">
    <property type="protein sequence ID" value="RAQ94812.1"/>
    <property type="molecule type" value="Genomic_DNA"/>
</dbReference>
<protein>
    <recommendedName>
        <fullName evidence="4">2-oxoisovalerate dehydrogenase subunit alpha</fullName>
        <ecNumber evidence="4">1.2.4.4</ecNumber>
    </recommendedName>
    <alternativeName>
        <fullName evidence="4">Branched-chain alpha-keto acid dehydrogenase E1 component alpha chain</fullName>
    </alternativeName>
</protein>